<protein>
    <submittedName>
        <fullName evidence="4">3-oxoacyl-[acyl-carrier protein] reductase</fullName>
        <ecNumber evidence="4">1.1.1.100</ecNumber>
    </submittedName>
</protein>
<reference evidence="4 5" key="1">
    <citation type="submission" date="2016-01" db="EMBL/GenBank/DDBJ databases">
        <title>Genome Sequences of Twelve Sporeforming Bacillus Species Isolated from Foods.</title>
        <authorList>
            <person name="Berendsen E.M."/>
            <person name="Wells-Bennik M.H."/>
            <person name="Krawcyk A.O."/>
            <person name="De Jong A."/>
            <person name="Holsappel S."/>
            <person name="Eijlander R.T."/>
            <person name="Kuipers O.P."/>
        </authorList>
    </citation>
    <scope>NUCLEOTIDE SEQUENCE [LARGE SCALE GENOMIC DNA]</scope>
    <source>
        <strain evidence="4 5">B4102</strain>
    </source>
</reference>
<dbReference type="PRINTS" id="PR00081">
    <property type="entry name" value="GDHRDH"/>
</dbReference>
<dbReference type="PANTHER" id="PTHR48107:SF16">
    <property type="entry name" value="NADPH-DEPENDENT ALDEHYDE REDUCTASE 1, CHLOROPLASTIC"/>
    <property type="match status" value="1"/>
</dbReference>
<dbReference type="FunFam" id="3.40.50.720:FF:000084">
    <property type="entry name" value="Short-chain dehydrogenase reductase"/>
    <property type="match status" value="1"/>
</dbReference>
<dbReference type="PRINTS" id="PR00080">
    <property type="entry name" value="SDRFAMILY"/>
</dbReference>
<evidence type="ECO:0000256" key="3">
    <source>
        <dbReference type="SAM" id="MobiDB-lite"/>
    </source>
</evidence>
<dbReference type="Gene3D" id="3.40.50.720">
    <property type="entry name" value="NAD(P)-binding Rossmann-like Domain"/>
    <property type="match status" value="1"/>
</dbReference>
<dbReference type="InterPro" id="IPR020904">
    <property type="entry name" value="Sc_DH/Rdtase_CS"/>
</dbReference>
<evidence type="ECO:0000313" key="4">
    <source>
        <dbReference type="EMBL" id="KYC84155.1"/>
    </source>
</evidence>
<dbReference type="Pfam" id="PF13561">
    <property type="entry name" value="adh_short_C2"/>
    <property type="match status" value="1"/>
</dbReference>
<name>A0A150KJS7_9BACI</name>
<proteinExistence type="inferred from homology"/>
<dbReference type="SUPFAM" id="SSF51735">
    <property type="entry name" value="NAD(P)-binding Rossmann-fold domains"/>
    <property type="match status" value="1"/>
</dbReference>
<feature type="region of interest" description="Disordered" evidence="3">
    <location>
        <begin position="18"/>
        <end position="39"/>
    </location>
</feature>
<evidence type="ECO:0000256" key="1">
    <source>
        <dbReference type="ARBA" id="ARBA00006484"/>
    </source>
</evidence>
<accession>A0A150KJS7</accession>
<gene>
    <name evidence="4" type="ORF">B4102_4231</name>
</gene>
<evidence type="ECO:0000313" key="5">
    <source>
        <dbReference type="Proteomes" id="UP000075666"/>
    </source>
</evidence>
<dbReference type="EC" id="1.1.1.100" evidence="4"/>
<comment type="caution">
    <text evidence="4">The sequence shown here is derived from an EMBL/GenBank/DDBJ whole genome shotgun (WGS) entry which is preliminary data.</text>
</comment>
<feature type="compositionally biased region" description="Polar residues" evidence="3">
    <location>
        <begin position="21"/>
        <end position="31"/>
    </location>
</feature>
<keyword evidence="5" id="KW-1185">Reference proteome</keyword>
<dbReference type="Proteomes" id="UP000075666">
    <property type="component" value="Unassembled WGS sequence"/>
</dbReference>
<dbReference type="EMBL" id="LQYN01000170">
    <property type="protein sequence ID" value="KYC84155.1"/>
    <property type="molecule type" value="Genomic_DNA"/>
</dbReference>
<dbReference type="GO" id="GO:0004316">
    <property type="term" value="F:3-oxoacyl-[acyl-carrier-protein] reductase (NADPH) activity"/>
    <property type="evidence" value="ECO:0007669"/>
    <property type="project" value="UniProtKB-EC"/>
</dbReference>
<dbReference type="RefSeq" id="WP_066236111.1">
    <property type="nucleotide sequence ID" value="NZ_JBCMXV010000016.1"/>
</dbReference>
<dbReference type="InterPro" id="IPR002347">
    <property type="entry name" value="SDR_fam"/>
</dbReference>
<dbReference type="PANTHER" id="PTHR48107">
    <property type="entry name" value="NADPH-DEPENDENT ALDEHYDE REDUCTASE-LIKE PROTEIN, CHLOROPLASTIC-RELATED"/>
    <property type="match status" value="1"/>
</dbReference>
<comment type="similarity">
    <text evidence="1">Belongs to the short-chain dehydrogenases/reductases (SDR) family.</text>
</comment>
<dbReference type="STRING" id="46224.B4102_4231"/>
<dbReference type="AlphaFoldDB" id="A0A150KJS7"/>
<keyword evidence="2 4" id="KW-0560">Oxidoreductase</keyword>
<dbReference type="OrthoDB" id="9803333at2"/>
<dbReference type="GO" id="GO:0008206">
    <property type="term" value="P:bile acid metabolic process"/>
    <property type="evidence" value="ECO:0007669"/>
    <property type="project" value="UniProtKB-ARBA"/>
</dbReference>
<organism evidence="4 5">
    <name type="scientific">Heyndrickxia sporothermodurans</name>
    <dbReference type="NCBI Taxonomy" id="46224"/>
    <lineage>
        <taxon>Bacteria</taxon>
        <taxon>Bacillati</taxon>
        <taxon>Bacillota</taxon>
        <taxon>Bacilli</taxon>
        <taxon>Bacillales</taxon>
        <taxon>Bacillaceae</taxon>
        <taxon>Heyndrickxia</taxon>
    </lineage>
</organism>
<dbReference type="PATRIC" id="fig|46224.3.peg.2279"/>
<dbReference type="CDD" id="cd05355">
    <property type="entry name" value="SDR_c1"/>
    <property type="match status" value="1"/>
</dbReference>
<dbReference type="PROSITE" id="PS00061">
    <property type="entry name" value="ADH_SHORT"/>
    <property type="match status" value="1"/>
</dbReference>
<sequence>MNPYSRFPYEPFYIRSKRQKTSFPPQHQSKQPGIEGLMNPKPIVDNKKYKAGGKLKNKVAIITGGDSGIGSAAAIAFAKEGADIVIPYYYHYEDEDANRTKRKIEKLGRRCLLIVGDLTDENHCKHVVEQTIKTFGKLDILVNNHGVQFPQKSLLDITTEQLDRTFKTNIYSFFYLTKAALPYLKQKSTIINTASVVAYEGNKTLIDYSATKGAIVSFTRALSQNLAKKGIRVNAVAPGPIWTPLIPSSFSAKQVSKFGLDVPMKRAGQPYELAPAYVYLASEDSSYVTGQVIHVNGGTMVSS</sequence>
<dbReference type="NCBIfam" id="NF005559">
    <property type="entry name" value="PRK07231.1"/>
    <property type="match status" value="1"/>
</dbReference>
<dbReference type="InterPro" id="IPR036291">
    <property type="entry name" value="NAD(P)-bd_dom_sf"/>
</dbReference>
<dbReference type="NCBIfam" id="NF005214">
    <property type="entry name" value="PRK06701.1"/>
    <property type="match status" value="1"/>
</dbReference>
<evidence type="ECO:0000256" key="2">
    <source>
        <dbReference type="ARBA" id="ARBA00023002"/>
    </source>
</evidence>